<accession>A0A1M6FTS8</accession>
<proteinExistence type="predicted"/>
<dbReference type="OrthoDB" id="1419655at1239"/>
<reference evidence="2" key="1">
    <citation type="submission" date="2016-11" db="EMBL/GenBank/DDBJ databases">
        <authorList>
            <person name="Varghese N."/>
            <person name="Submissions S."/>
        </authorList>
    </citation>
    <scope>NUCLEOTIDE SEQUENCE [LARGE SCALE GENOMIC DNA]</scope>
    <source>
        <strain evidence="2">DSM 15449</strain>
    </source>
</reference>
<dbReference type="RefSeq" id="WP_073033118.1">
    <property type="nucleotide sequence ID" value="NZ_FQXJ01000033.1"/>
</dbReference>
<dbReference type="Proteomes" id="UP000183954">
    <property type="component" value="Unassembled WGS sequence"/>
</dbReference>
<evidence type="ECO:0000313" key="2">
    <source>
        <dbReference type="Proteomes" id="UP000183954"/>
    </source>
</evidence>
<organism evidence="1 2">
    <name type="scientific">Desulfosporosinus lacus DSM 15449</name>
    <dbReference type="NCBI Taxonomy" id="1121420"/>
    <lineage>
        <taxon>Bacteria</taxon>
        <taxon>Bacillati</taxon>
        <taxon>Bacillota</taxon>
        <taxon>Clostridia</taxon>
        <taxon>Eubacteriales</taxon>
        <taxon>Desulfitobacteriaceae</taxon>
        <taxon>Desulfosporosinus</taxon>
    </lineage>
</organism>
<evidence type="ECO:0000313" key="1">
    <source>
        <dbReference type="EMBL" id="SHJ01114.1"/>
    </source>
</evidence>
<keyword evidence="2" id="KW-1185">Reference proteome</keyword>
<dbReference type="AlphaFoldDB" id="A0A1M6FTS8"/>
<protein>
    <submittedName>
        <fullName evidence="1">Uncharacterized protein</fullName>
    </submittedName>
</protein>
<name>A0A1M6FTS8_9FIRM</name>
<sequence length="166" mass="19584">MKQTQLTIMPSADPDTQQINEILQLYRNRISLNLSLEDKEGLRELYYQLKSRQIDAYDYLNDAISVFAKKSKDKQHLSYLIGMVRHWAILGKWSMPTTEDQQLLEVFKQETGIEPSVETRQIIMRMVSKYGSIKLSQYMTKAFNDKNEIDISRILIQRVINRLEKH</sequence>
<gene>
    <name evidence="1" type="ORF">SAMN02746098_04998</name>
</gene>
<dbReference type="EMBL" id="FQXJ01000033">
    <property type="protein sequence ID" value="SHJ01114.1"/>
    <property type="molecule type" value="Genomic_DNA"/>
</dbReference>